<gene>
    <name evidence="2" type="ORF">HINF_LOCUS56035</name>
    <name evidence="1" type="ORF">HINF_LOCUS6558</name>
</gene>
<proteinExistence type="predicted"/>
<evidence type="ECO:0000313" key="1">
    <source>
        <dbReference type="EMBL" id="CAI9918913.1"/>
    </source>
</evidence>
<sequence>MKAKYQNNINQSGNGYGHYLFIYDDLELRDLRFVSELGVTDLRLCKCQNAHALRAPANLRRFQHYNSSLKIAKGVERLVELELLYLGENQIVGSELIRVGSLLIALICQIDQIKLCLNSFNYMRVDSFNSSQQDLAYKLNRFKIVCFMSTFTTNNFCAAVHMSSVRMYAKLLLHVTTVYCCSRTVHHQLLDMLTVLNQFADQNELP</sequence>
<keyword evidence="3" id="KW-1185">Reference proteome</keyword>
<accession>A0AA86TPN4</accession>
<protein>
    <submittedName>
        <fullName evidence="2">Hypothetical_protein</fullName>
    </submittedName>
</protein>
<reference evidence="1" key="1">
    <citation type="submission" date="2023-06" db="EMBL/GenBank/DDBJ databases">
        <authorList>
            <person name="Kurt Z."/>
        </authorList>
    </citation>
    <scope>NUCLEOTIDE SEQUENCE</scope>
</reference>
<dbReference type="AlphaFoldDB" id="A0AA86TPN4"/>
<dbReference type="EMBL" id="CAXDID020000300">
    <property type="protein sequence ID" value="CAL6073296.1"/>
    <property type="molecule type" value="Genomic_DNA"/>
</dbReference>
<comment type="caution">
    <text evidence="1">The sequence shown here is derived from an EMBL/GenBank/DDBJ whole genome shotgun (WGS) entry which is preliminary data.</text>
</comment>
<name>A0AA86TPN4_9EUKA</name>
<dbReference type="EMBL" id="CATOUU010000169">
    <property type="protein sequence ID" value="CAI9918913.1"/>
    <property type="molecule type" value="Genomic_DNA"/>
</dbReference>
<dbReference type="Proteomes" id="UP001642409">
    <property type="component" value="Unassembled WGS sequence"/>
</dbReference>
<organism evidence="1">
    <name type="scientific">Hexamita inflata</name>
    <dbReference type="NCBI Taxonomy" id="28002"/>
    <lineage>
        <taxon>Eukaryota</taxon>
        <taxon>Metamonada</taxon>
        <taxon>Diplomonadida</taxon>
        <taxon>Hexamitidae</taxon>
        <taxon>Hexamitinae</taxon>
        <taxon>Hexamita</taxon>
    </lineage>
</organism>
<evidence type="ECO:0000313" key="2">
    <source>
        <dbReference type="EMBL" id="CAL6073296.1"/>
    </source>
</evidence>
<reference evidence="2 3" key="2">
    <citation type="submission" date="2024-07" db="EMBL/GenBank/DDBJ databases">
        <authorList>
            <person name="Akdeniz Z."/>
        </authorList>
    </citation>
    <scope>NUCLEOTIDE SEQUENCE [LARGE SCALE GENOMIC DNA]</scope>
</reference>
<evidence type="ECO:0000313" key="3">
    <source>
        <dbReference type="Proteomes" id="UP001642409"/>
    </source>
</evidence>